<name>A0A140NGD2_PROSM</name>
<protein>
    <recommendedName>
        <fullName evidence="1">N-acetyltransferase domain-containing protein</fullName>
    </recommendedName>
</protein>
<dbReference type="OrthoDB" id="5109343at2"/>
<dbReference type="PATRIC" id="fig|1157951.4.peg.281"/>
<dbReference type="GeneID" id="93518986"/>
<dbReference type="Proteomes" id="UP000005012">
    <property type="component" value="Chromosome"/>
</dbReference>
<sequence length="161" mass="17946">MIQYRLMEITDCEKVAQLLQINAQSQGGGLLGEYPLGKVKGMFASASHTVVAYENEHIVGVVFSFSPLAKALPALAQYITQHFAPIIENNWFYGPVCIDTAYRGKSILKSLYDTICAKQTGQPVAFINSSNIRSLKAHQKLGMQKIAEFTFEHILYYLVKP</sequence>
<dbReference type="InterPro" id="IPR000182">
    <property type="entry name" value="GNAT_dom"/>
</dbReference>
<dbReference type="AlphaFoldDB" id="A0A140NGD2"/>
<reference evidence="3" key="2">
    <citation type="submission" date="2012-04" db="EMBL/GenBank/DDBJ databases">
        <title>Complete genome sequence of Providencia stuartii clinical isolate MRSN 2154.</title>
        <authorList>
            <person name="Clifford R.J."/>
            <person name="Hang J."/>
            <person name="Riley M.C."/>
            <person name="Onmus-Leone F."/>
            <person name="Kuschner R.A."/>
            <person name="Lesho E.P."/>
            <person name="Waterman P.E."/>
        </authorList>
    </citation>
    <scope>NUCLEOTIDE SEQUENCE [LARGE SCALE GENOMIC DNA]</scope>
    <source>
        <strain evidence="3">MRSN 2154</strain>
    </source>
</reference>
<dbReference type="PROSITE" id="PS51186">
    <property type="entry name" value="GNAT"/>
    <property type="match status" value="1"/>
</dbReference>
<gene>
    <name evidence="2" type="ordered locus">S70_01395</name>
</gene>
<dbReference type="EMBL" id="CP003488">
    <property type="protein sequence ID" value="AFH92175.1"/>
    <property type="molecule type" value="Genomic_DNA"/>
</dbReference>
<reference evidence="2 3" key="1">
    <citation type="journal article" date="2012" name="J. Bacteriol.">
        <title>Complete Genome Sequence of Providencia stuartii Clinical Isolate MRSN 2154.</title>
        <authorList>
            <person name="Clifford R.J."/>
            <person name="Hang J."/>
            <person name="Riley M.C."/>
            <person name="Onmus-Leone F."/>
            <person name="Kuschner R.A."/>
            <person name="Lesho E.P."/>
            <person name="Waterman P.E."/>
        </authorList>
    </citation>
    <scope>NUCLEOTIDE SEQUENCE [LARGE SCALE GENOMIC DNA]</scope>
    <source>
        <strain evidence="2 3">MRSN 2154</strain>
    </source>
</reference>
<organism evidence="2 3">
    <name type="scientific">Providencia stuartii (strain MRSN 2154)</name>
    <dbReference type="NCBI Taxonomy" id="1157951"/>
    <lineage>
        <taxon>Bacteria</taxon>
        <taxon>Pseudomonadati</taxon>
        <taxon>Pseudomonadota</taxon>
        <taxon>Gammaproteobacteria</taxon>
        <taxon>Enterobacterales</taxon>
        <taxon>Morganellaceae</taxon>
        <taxon>Providencia</taxon>
    </lineage>
</organism>
<dbReference type="KEGG" id="psi:S70_01395"/>
<evidence type="ECO:0000259" key="1">
    <source>
        <dbReference type="PROSITE" id="PS51186"/>
    </source>
</evidence>
<proteinExistence type="predicted"/>
<dbReference type="InterPro" id="IPR016181">
    <property type="entry name" value="Acyl_CoA_acyltransferase"/>
</dbReference>
<dbReference type="GO" id="GO:0016747">
    <property type="term" value="F:acyltransferase activity, transferring groups other than amino-acyl groups"/>
    <property type="evidence" value="ECO:0007669"/>
    <property type="project" value="InterPro"/>
</dbReference>
<dbReference type="SUPFAM" id="SSF55729">
    <property type="entry name" value="Acyl-CoA N-acyltransferases (Nat)"/>
    <property type="match status" value="1"/>
</dbReference>
<dbReference type="HOGENOM" id="CLU_118082_0_0_6"/>
<accession>A0A140NGD2</accession>
<dbReference type="Gene3D" id="3.40.630.30">
    <property type="match status" value="1"/>
</dbReference>
<evidence type="ECO:0000313" key="2">
    <source>
        <dbReference type="EMBL" id="AFH92175.1"/>
    </source>
</evidence>
<dbReference type="RefSeq" id="WP_014656139.1">
    <property type="nucleotide sequence ID" value="NC_017731.1"/>
</dbReference>
<evidence type="ECO:0000313" key="3">
    <source>
        <dbReference type="Proteomes" id="UP000005012"/>
    </source>
</evidence>
<feature type="domain" description="N-acetyltransferase" evidence="1">
    <location>
        <begin position="2"/>
        <end position="161"/>
    </location>
</feature>